<name>A0A9W7FKC6_9STRA</name>
<keyword evidence="3" id="KW-1185">Reference proteome</keyword>
<dbReference type="EMBL" id="BRXX01000474">
    <property type="protein sequence ID" value="GMI13635.1"/>
    <property type="molecule type" value="Genomic_DNA"/>
</dbReference>
<evidence type="ECO:0000313" key="3">
    <source>
        <dbReference type="Proteomes" id="UP001165160"/>
    </source>
</evidence>
<keyword evidence="1" id="KW-0472">Membrane</keyword>
<reference evidence="3" key="1">
    <citation type="journal article" date="2023" name="Commun. Biol.">
        <title>Genome analysis of Parmales, the sister group of diatoms, reveals the evolutionary specialization of diatoms from phago-mixotrophs to photoautotrophs.</title>
        <authorList>
            <person name="Ban H."/>
            <person name="Sato S."/>
            <person name="Yoshikawa S."/>
            <person name="Yamada K."/>
            <person name="Nakamura Y."/>
            <person name="Ichinomiya M."/>
            <person name="Sato N."/>
            <person name="Blanc-Mathieu R."/>
            <person name="Endo H."/>
            <person name="Kuwata A."/>
            <person name="Ogata H."/>
        </authorList>
    </citation>
    <scope>NUCLEOTIDE SEQUENCE [LARGE SCALE GENOMIC DNA]</scope>
    <source>
        <strain evidence="3">NIES 3699</strain>
    </source>
</reference>
<organism evidence="2 3">
    <name type="scientific">Triparma verrucosa</name>
    <dbReference type="NCBI Taxonomy" id="1606542"/>
    <lineage>
        <taxon>Eukaryota</taxon>
        <taxon>Sar</taxon>
        <taxon>Stramenopiles</taxon>
        <taxon>Ochrophyta</taxon>
        <taxon>Bolidophyceae</taxon>
        <taxon>Parmales</taxon>
        <taxon>Triparmaceae</taxon>
        <taxon>Triparma</taxon>
    </lineage>
</organism>
<dbReference type="AlphaFoldDB" id="A0A9W7FKC6"/>
<accession>A0A9W7FKC6</accession>
<protein>
    <submittedName>
        <fullName evidence="2">Uncharacterized protein</fullName>
    </submittedName>
</protein>
<sequence length="338" mass="37577">MCTQRVTATIDYPDTWFDFSTSPSSLNLSFTLLGCSIGTTPNTASNSGDDDDTTYSNSACVENDSDEDAYWLQMANCRRAQLVFQLWSDKSCKGTPTTYMSTLGVSSFLTKLSKLGESTVLDNAIETLSYYEECTYTDEGYVMLGCSPSEVGHYVVGIYDDKSCFNMVGVKSDLSEINNYMQSRSQYSKNYGYKNCANLDQSYTVYESAYYNGGGSGSNDDDNTYTYQTAEVDVFTYLNANFASFGPVGAYQTCNEFDAPQCAESSSLGNRIEKFAATAVDTAKLGVAYVMFVSSAFVLLVSFNVMYKRRKLKTAKRRSLEKKLKEERRRASLQTQVL</sequence>
<proteinExistence type="predicted"/>
<keyword evidence="1" id="KW-1133">Transmembrane helix</keyword>
<dbReference type="Proteomes" id="UP001165160">
    <property type="component" value="Unassembled WGS sequence"/>
</dbReference>
<evidence type="ECO:0000256" key="1">
    <source>
        <dbReference type="SAM" id="Phobius"/>
    </source>
</evidence>
<evidence type="ECO:0000313" key="2">
    <source>
        <dbReference type="EMBL" id="GMI13635.1"/>
    </source>
</evidence>
<comment type="caution">
    <text evidence="2">The sequence shown here is derived from an EMBL/GenBank/DDBJ whole genome shotgun (WGS) entry which is preliminary data.</text>
</comment>
<keyword evidence="1" id="KW-0812">Transmembrane</keyword>
<gene>
    <name evidence="2" type="ORF">TrVE_jg13823</name>
</gene>
<feature type="transmembrane region" description="Helical" evidence="1">
    <location>
        <begin position="287"/>
        <end position="307"/>
    </location>
</feature>
<dbReference type="PROSITE" id="PS51257">
    <property type="entry name" value="PROKAR_LIPOPROTEIN"/>
    <property type="match status" value="1"/>
</dbReference>